<evidence type="ECO:0000256" key="1">
    <source>
        <dbReference type="ARBA" id="ARBA00022603"/>
    </source>
</evidence>
<dbReference type="InterPro" id="IPR012340">
    <property type="entry name" value="NA-bd_OB-fold"/>
</dbReference>
<feature type="binding site" evidence="4">
    <location>
        <position position="296"/>
    </location>
    <ligand>
        <name>S-adenosyl-L-methionine</name>
        <dbReference type="ChEBI" id="CHEBI:59789"/>
    </ligand>
</feature>
<dbReference type="PANTHER" id="PTHR11061">
    <property type="entry name" value="RNA M5U METHYLTRANSFERASE"/>
    <property type="match status" value="1"/>
</dbReference>
<feature type="compositionally biased region" description="Basic and acidic residues" evidence="5">
    <location>
        <begin position="203"/>
        <end position="217"/>
    </location>
</feature>
<evidence type="ECO:0000313" key="8">
    <source>
        <dbReference type="Proteomes" id="UP000306985"/>
    </source>
</evidence>
<feature type="binding site" evidence="4">
    <location>
        <position position="320"/>
    </location>
    <ligand>
        <name>S-adenosyl-L-methionine</name>
        <dbReference type="ChEBI" id="CHEBI:59789"/>
    </ligand>
</feature>
<dbReference type="PROSITE" id="PS50926">
    <property type="entry name" value="TRAM"/>
    <property type="match status" value="1"/>
</dbReference>
<keyword evidence="8" id="KW-1185">Reference proteome</keyword>
<dbReference type="Gene3D" id="2.40.50.1070">
    <property type="match status" value="1"/>
</dbReference>
<sequence length="441" mass="46243">MAELIDDLRVGDEVELEIGAVAHGGHCVARHEGRVVFVRLALPGERGIVRITEARPGSFCRGELVHVLQADPQRVSAPCRHYRPGGCGGCDFQHATGERQRELKAAVVAEQLRRLAGLDRPVTVEALPGDGFGWRSRVRWAASPSVLDRSGPGIGPRAARSHQVVGVDGDQPCLIAAPGMSEVAAGLTPPPSAHRGRRPGAQPDRRRDGGRSRRPEDPEVTLCAPGLDGSDAAEVVTVWSGQSGPVVTETVGDRDFQVAADGFWQVHPAAAVALTRAVTEAVADVLPAGGLAWDLYGGVGLLTEVLCRAVGPSGEVVLVESDSRATALAEQNLARHPQAEVVTGRVEHALDTLPGPPHAVVLDPPRSGAGREICRSLAALGPEVIVYVACDPAALGRDTATLAEAGYELTALRAFDAFPQTQHVECVATYRPARGSATASS</sequence>
<evidence type="ECO:0000313" key="7">
    <source>
        <dbReference type="EMBL" id="TKV60270.1"/>
    </source>
</evidence>
<reference evidence="7 8" key="1">
    <citation type="submission" date="2019-05" db="EMBL/GenBank/DDBJ databases">
        <title>Nakamurella sp. N5BH11, whole genome shotgun sequence.</title>
        <authorList>
            <person name="Tuo L."/>
        </authorList>
    </citation>
    <scope>NUCLEOTIDE SEQUENCE [LARGE SCALE GENOMIC DNA]</scope>
    <source>
        <strain evidence="7 8">N5BH11</strain>
    </source>
</reference>
<dbReference type="GO" id="GO:0070041">
    <property type="term" value="F:rRNA (uridine-C5-)-methyltransferase activity"/>
    <property type="evidence" value="ECO:0007669"/>
    <property type="project" value="TreeGrafter"/>
</dbReference>
<dbReference type="Gene3D" id="3.40.50.150">
    <property type="entry name" value="Vaccinia Virus protein VP39"/>
    <property type="match status" value="1"/>
</dbReference>
<proteinExistence type="inferred from homology"/>
<dbReference type="CDD" id="cd02440">
    <property type="entry name" value="AdoMet_MTases"/>
    <property type="match status" value="1"/>
</dbReference>
<evidence type="ECO:0000259" key="6">
    <source>
        <dbReference type="PROSITE" id="PS50926"/>
    </source>
</evidence>
<dbReference type="Pfam" id="PF01938">
    <property type="entry name" value="TRAM"/>
    <property type="match status" value="1"/>
</dbReference>
<dbReference type="InterPro" id="IPR010280">
    <property type="entry name" value="U5_MeTrfase_fam"/>
</dbReference>
<dbReference type="InterPro" id="IPR029063">
    <property type="entry name" value="SAM-dependent_MTases_sf"/>
</dbReference>
<dbReference type="InterPro" id="IPR030391">
    <property type="entry name" value="MeTrfase_TrmA_CS"/>
</dbReference>
<dbReference type="GO" id="GO:0070475">
    <property type="term" value="P:rRNA base methylation"/>
    <property type="evidence" value="ECO:0007669"/>
    <property type="project" value="TreeGrafter"/>
</dbReference>
<evidence type="ECO:0000256" key="3">
    <source>
        <dbReference type="ARBA" id="ARBA00022691"/>
    </source>
</evidence>
<dbReference type="EMBL" id="SZZH01000001">
    <property type="protein sequence ID" value="TKV60270.1"/>
    <property type="molecule type" value="Genomic_DNA"/>
</dbReference>
<dbReference type="SUPFAM" id="SSF50249">
    <property type="entry name" value="Nucleic acid-binding proteins"/>
    <property type="match status" value="1"/>
</dbReference>
<feature type="binding site" evidence="4">
    <location>
        <position position="265"/>
    </location>
    <ligand>
        <name>S-adenosyl-L-methionine</name>
        <dbReference type="ChEBI" id="CHEBI:59789"/>
    </ligand>
</feature>
<dbReference type="Proteomes" id="UP000306985">
    <property type="component" value="Unassembled WGS sequence"/>
</dbReference>
<dbReference type="PROSITE" id="PS51687">
    <property type="entry name" value="SAM_MT_RNA_M5U"/>
    <property type="match status" value="1"/>
</dbReference>
<evidence type="ECO:0000256" key="4">
    <source>
        <dbReference type="PROSITE-ProRule" id="PRU01024"/>
    </source>
</evidence>
<dbReference type="OrthoDB" id="9804590at2"/>
<feature type="domain" description="TRAM" evidence="6">
    <location>
        <begin position="7"/>
        <end position="66"/>
    </location>
</feature>
<keyword evidence="2 4" id="KW-0808">Transferase</keyword>
<dbReference type="RefSeq" id="WP_137447573.1">
    <property type="nucleotide sequence ID" value="NZ_SZZH01000001.1"/>
</dbReference>
<organism evidence="7 8">
    <name type="scientific">Nakamurella flava</name>
    <dbReference type="NCBI Taxonomy" id="2576308"/>
    <lineage>
        <taxon>Bacteria</taxon>
        <taxon>Bacillati</taxon>
        <taxon>Actinomycetota</taxon>
        <taxon>Actinomycetes</taxon>
        <taxon>Nakamurellales</taxon>
        <taxon>Nakamurellaceae</taxon>
        <taxon>Nakamurella</taxon>
    </lineage>
</organism>
<keyword evidence="1 4" id="KW-0489">Methyltransferase</keyword>
<dbReference type="PANTHER" id="PTHR11061:SF30">
    <property type="entry name" value="TRNA (URACIL(54)-C(5))-METHYLTRANSFERASE"/>
    <property type="match status" value="1"/>
</dbReference>
<feature type="region of interest" description="Disordered" evidence="5">
    <location>
        <begin position="183"/>
        <end position="226"/>
    </location>
</feature>
<comment type="similarity">
    <text evidence="4">Belongs to the class I-like SAM-binding methyltransferase superfamily. RNA M5U methyltransferase family.</text>
</comment>
<dbReference type="SUPFAM" id="SSF53335">
    <property type="entry name" value="S-adenosyl-L-methionine-dependent methyltransferases"/>
    <property type="match status" value="1"/>
</dbReference>
<evidence type="ECO:0000256" key="2">
    <source>
        <dbReference type="ARBA" id="ARBA00022679"/>
    </source>
</evidence>
<name>A0A4U6QIQ8_9ACTN</name>
<dbReference type="Gene3D" id="2.40.50.140">
    <property type="entry name" value="Nucleic acid-binding proteins"/>
    <property type="match status" value="1"/>
</dbReference>
<evidence type="ECO:0000256" key="5">
    <source>
        <dbReference type="SAM" id="MobiDB-lite"/>
    </source>
</evidence>
<keyword evidence="3 4" id="KW-0949">S-adenosyl-L-methionine</keyword>
<feature type="binding site" evidence="4">
    <location>
        <position position="363"/>
    </location>
    <ligand>
        <name>S-adenosyl-L-methionine</name>
        <dbReference type="ChEBI" id="CHEBI:59789"/>
    </ligand>
</feature>
<protein>
    <submittedName>
        <fullName evidence="7">Class I SAM-dependent RNA methyltransferase</fullName>
    </submittedName>
</protein>
<feature type="active site" description="Nucleophile" evidence="4">
    <location>
        <position position="390"/>
    </location>
</feature>
<accession>A0A4U6QIQ8</accession>
<gene>
    <name evidence="7" type="ORF">FDO65_00605</name>
</gene>
<comment type="caution">
    <text evidence="7">The sequence shown here is derived from an EMBL/GenBank/DDBJ whole genome shotgun (WGS) entry which is preliminary data.</text>
</comment>
<dbReference type="PROSITE" id="PS01231">
    <property type="entry name" value="TRMA_2"/>
    <property type="match status" value="1"/>
</dbReference>
<dbReference type="Pfam" id="PF05958">
    <property type="entry name" value="tRNA_U5-meth_tr"/>
    <property type="match status" value="1"/>
</dbReference>
<dbReference type="InterPro" id="IPR002792">
    <property type="entry name" value="TRAM_dom"/>
</dbReference>
<dbReference type="AlphaFoldDB" id="A0A4U6QIQ8"/>